<dbReference type="Proteomes" id="UP000469949">
    <property type="component" value="Unassembled WGS sequence"/>
</dbReference>
<protein>
    <submittedName>
        <fullName evidence="2">Uncharacterized protein</fullName>
    </submittedName>
</protein>
<feature type="region of interest" description="Disordered" evidence="1">
    <location>
        <begin position="1"/>
        <end position="22"/>
    </location>
</feature>
<dbReference type="AlphaFoldDB" id="A0A833JAL2"/>
<accession>A0A833JAL2</accession>
<evidence type="ECO:0000313" key="2">
    <source>
        <dbReference type="EMBL" id="KAB7786599.1"/>
    </source>
</evidence>
<evidence type="ECO:0000256" key="1">
    <source>
        <dbReference type="SAM" id="MobiDB-lite"/>
    </source>
</evidence>
<name>A0A833JAL2_9HYPH</name>
<proteinExistence type="predicted"/>
<comment type="caution">
    <text evidence="2">The sequence shown here is derived from an EMBL/GenBank/DDBJ whole genome shotgun (WGS) entry which is preliminary data.</text>
</comment>
<gene>
    <name evidence="2" type="ORF">F8B43_0953</name>
</gene>
<reference evidence="2 3" key="1">
    <citation type="submission" date="2019-10" db="EMBL/GenBank/DDBJ databases">
        <title>Draft Genome Sequence of the Caffeine Degrading Methylotroph Methylorubrum populi PINKEL.</title>
        <authorList>
            <person name="Dawson S.C."/>
            <person name="Zhang X."/>
            <person name="Wright M.E."/>
            <person name="Sharma G."/>
            <person name="Langner J.T."/>
            <person name="Ditty J.L."/>
            <person name="Subuyuj G.A."/>
        </authorList>
    </citation>
    <scope>NUCLEOTIDE SEQUENCE [LARGE SCALE GENOMIC DNA]</scope>
    <source>
        <strain evidence="2 3">Pinkel</strain>
    </source>
</reference>
<evidence type="ECO:0000313" key="3">
    <source>
        <dbReference type="Proteomes" id="UP000469949"/>
    </source>
</evidence>
<organism evidence="2 3">
    <name type="scientific">Methylorubrum populi</name>
    <dbReference type="NCBI Taxonomy" id="223967"/>
    <lineage>
        <taxon>Bacteria</taxon>
        <taxon>Pseudomonadati</taxon>
        <taxon>Pseudomonadota</taxon>
        <taxon>Alphaproteobacteria</taxon>
        <taxon>Hyphomicrobiales</taxon>
        <taxon>Methylobacteriaceae</taxon>
        <taxon>Methylorubrum</taxon>
    </lineage>
</organism>
<dbReference type="EMBL" id="WEKV01000006">
    <property type="protein sequence ID" value="KAB7786599.1"/>
    <property type="molecule type" value="Genomic_DNA"/>
</dbReference>
<sequence length="54" mass="5847">MLRRPNARPGAAHAPALNRSPARCEVPPAAGQFFVNHLRGGARRFWGEIVVGRG</sequence>